<dbReference type="OrthoDB" id="2986369at2759"/>
<evidence type="ECO:0000313" key="2">
    <source>
        <dbReference type="Proteomes" id="UP000620124"/>
    </source>
</evidence>
<dbReference type="AlphaFoldDB" id="A0A8H6Y128"/>
<protein>
    <submittedName>
        <fullName evidence="1">Uncharacterized protein</fullName>
    </submittedName>
</protein>
<dbReference type="Proteomes" id="UP000620124">
    <property type="component" value="Unassembled WGS sequence"/>
</dbReference>
<accession>A0A8H6Y128</accession>
<name>A0A8H6Y128_9AGAR</name>
<proteinExistence type="predicted"/>
<comment type="caution">
    <text evidence="1">The sequence shown here is derived from an EMBL/GenBank/DDBJ whole genome shotgun (WGS) entry which is preliminary data.</text>
</comment>
<keyword evidence="2" id="KW-1185">Reference proteome</keyword>
<sequence length="383" mass="42314">MLPALEVQEICDYICDFLHESPADLRACSLTWPLFTSSAQYHLFHTIDLATTTPGQTLDPTTRTIRLCAILAESPYLIRFIRHLNVSLKQDVLAPLAQVHLTHVEAIVLVGDDGYLSNPPISLAARLIEIFSVRRLRLVSMTFQKIDGLCTLFRHQRTTPFHQIVLDNVHVFDLASTGPIAEGVGSPQHVGMKVFEIFEDRMRDPSWLVHPLCPFDFSALSKSSIWCGTPPGIITLMRSARSSLHTLRIDAREVTKEFRIADFDALRRLDIFCGLGGATPALNLLASTGSAHLPLEYLTTRIAVLSTLDNESIRRLDATIAGLNAPHLRGVHFLVSKAGVSWSGLSTAEFVGMMEGMPTLFPQLTARGCLSLSYITDGIQTDL</sequence>
<dbReference type="EMBL" id="JACAZI010000009">
    <property type="protein sequence ID" value="KAF7352098.1"/>
    <property type="molecule type" value="Genomic_DNA"/>
</dbReference>
<reference evidence="1" key="1">
    <citation type="submission" date="2020-05" db="EMBL/GenBank/DDBJ databases">
        <title>Mycena genomes resolve the evolution of fungal bioluminescence.</title>
        <authorList>
            <person name="Tsai I.J."/>
        </authorList>
    </citation>
    <scope>NUCLEOTIDE SEQUENCE</scope>
    <source>
        <strain evidence="1">CCC161011</strain>
    </source>
</reference>
<gene>
    <name evidence="1" type="ORF">MVEN_01172600</name>
</gene>
<organism evidence="1 2">
    <name type="scientific">Mycena venus</name>
    <dbReference type="NCBI Taxonomy" id="2733690"/>
    <lineage>
        <taxon>Eukaryota</taxon>
        <taxon>Fungi</taxon>
        <taxon>Dikarya</taxon>
        <taxon>Basidiomycota</taxon>
        <taxon>Agaricomycotina</taxon>
        <taxon>Agaricomycetes</taxon>
        <taxon>Agaricomycetidae</taxon>
        <taxon>Agaricales</taxon>
        <taxon>Marasmiineae</taxon>
        <taxon>Mycenaceae</taxon>
        <taxon>Mycena</taxon>
    </lineage>
</organism>
<evidence type="ECO:0000313" key="1">
    <source>
        <dbReference type="EMBL" id="KAF7352098.1"/>
    </source>
</evidence>